<keyword evidence="4" id="KW-1133">Transmembrane helix</keyword>
<dbReference type="InterPro" id="IPR024983">
    <property type="entry name" value="CHAT_dom"/>
</dbReference>
<sequence>MSKHCILVGSFVFWAGFMWCQNQAQATLQKASTLFDSLRYQEAATLAKRVLQSQNNQEINAQALVLLGDIALELADYPTANTNYHRAIKLLKAHQSKGHPLIAQAWNGLGEYELNQGNVAQAIQWHQNALNMRSQLFGQKHEKTADSYNNIGNCLVKQGDYAAAQQMHQKALQIRQSILPANHSDIAVSHNNLGNCAYFIGDFAEAAREHRAALHIREKIFGTNHPKIAPSLNNLGKALFEVGQWDQAQSLFQRVLNIRQKVLGPNHPTLAPTLENIGEVLLEKGDFPAAIPYLQQAVYLYGGPNEPGSASAWHKIGLAYQRSGNYDEALSYHLVALGPIETLYGDQVYAATIYSNIAVCYLQKKEYPLSILNFSIAAKIFHQYFPEGHPDLAQMHNNLAICYVRQGFLAQASTQSQQALQALQQIGQTKGLGYAQVLRTRAEILLQQNKITESSALLQKALHALAYRPGQTLWGNEITFEVMEILAQQARTWKAEAISATNQSNTLRWQKKAADSNLEALRLMGFLRRQMSTSAARQYWLQQQYTLYSEATEINFRIWQQSGEQTYLEKAFALSERSKAVQLLEAVQLGQAKAQSAVPADMEDLEASLLSRLAELESEKITSPTKTPQLERKMLGLMRRLDSLQRAMLRWQKKKGINPVADSVYSAQLLRKKRLHHKQAMVEYFETGSSLLVFVLSKEQFTGFALPKSTSILQQAIDFRLLLRAYPALNGPALDSNLLAWTKLSHALHQEVFAPLQSALKGIEELIIIPDGPLSFLPFEALLSKMPKKIGHFKSHAYLLRQYAIQYSYSGSLYWELSRKSHTRLLKPSLLSMAPDFRQHSLGLGTLYNNSIEAAKLGKLWGAKVLTGHAANLGAFLQLAPHYSILHLATHGKYFRDVDNYSALAFAEQKDTLSNDYLYTRDLYALRLPTELVVLSACETGIGDYHQGEGIISLAHGFIHAGAKSVVTTLWSVDDARTADIVVDFFQNLKKGQKKHLALQQAKLDLLRNRPHDEVHPYYWSGLIGVGATQALCSPHKLVWGIGIFLTLIIAIIWAVLVYLRKIKQ</sequence>
<dbReference type="Proteomes" id="UP000008461">
    <property type="component" value="Chromosome"/>
</dbReference>
<dbReference type="PROSITE" id="PS50005">
    <property type="entry name" value="TPR"/>
    <property type="match status" value="4"/>
</dbReference>
<dbReference type="OrthoDB" id="1489296at2"/>
<feature type="domain" description="CHAT" evidence="5">
    <location>
        <begin position="743"/>
        <end position="1027"/>
    </location>
</feature>
<dbReference type="STRING" id="760192.Halhy_5012"/>
<dbReference type="Gene3D" id="1.25.40.10">
    <property type="entry name" value="Tetratricopeptide repeat domain"/>
    <property type="match status" value="4"/>
</dbReference>
<keyword evidence="7" id="KW-1185">Reference proteome</keyword>
<evidence type="ECO:0000256" key="1">
    <source>
        <dbReference type="ARBA" id="ARBA00022737"/>
    </source>
</evidence>
<dbReference type="SUPFAM" id="SSF48452">
    <property type="entry name" value="TPR-like"/>
    <property type="match status" value="3"/>
</dbReference>
<reference evidence="6 7" key="1">
    <citation type="journal article" date="2011" name="Stand. Genomic Sci.">
        <title>Complete genome sequence of Haliscomenobacter hydrossis type strain (O).</title>
        <authorList>
            <consortium name="US DOE Joint Genome Institute (JGI-PGF)"/>
            <person name="Daligault H."/>
            <person name="Lapidus A."/>
            <person name="Zeytun A."/>
            <person name="Nolan M."/>
            <person name="Lucas S."/>
            <person name="Del Rio T.G."/>
            <person name="Tice H."/>
            <person name="Cheng J.F."/>
            <person name="Tapia R."/>
            <person name="Han C."/>
            <person name="Goodwin L."/>
            <person name="Pitluck S."/>
            <person name="Liolios K."/>
            <person name="Pagani I."/>
            <person name="Ivanova N."/>
            <person name="Huntemann M."/>
            <person name="Mavromatis K."/>
            <person name="Mikhailova N."/>
            <person name="Pati A."/>
            <person name="Chen A."/>
            <person name="Palaniappan K."/>
            <person name="Land M."/>
            <person name="Hauser L."/>
            <person name="Brambilla E.M."/>
            <person name="Rohde M."/>
            <person name="Verbarg S."/>
            <person name="Goker M."/>
            <person name="Bristow J."/>
            <person name="Eisen J.A."/>
            <person name="Markowitz V."/>
            <person name="Hugenholtz P."/>
            <person name="Kyrpides N.C."/>
            <person name="Klenk H.P."/>
            <person name="Woyke T."/>
        </authorList>
    </citation>
    <scope>NUCLEOTIDE SEQUENCE [LARGE SCALE GENOMIC DNA]</scope>
    <source>
        <strain evidence="7">ATCC 27775 / DSM 1100 / LMG 10767 / O</strain>
    </source>
</reference>
<dbReference type="InterPro" id="IPR011990">
    <property type="entry name" value="TPR-like_helical_dom_sf"/>
</dbReference>
<dbReference type="AlphaFoldDB" id="F4L1A8"/>
<feature type="repeat" description="TPR" evidence="3">
    <location>
        <begin position="103"/>
        <end position="136"/>
    </location>
</feature>
<organism evidence="6 7">
    <name type="scientific">Haliscomenobacter hydrossis (strain ATCC 27775 / DSM 1100 / LMG 10767 / O)</name>
    <dbReference type="NCBI Taxonomy" id="760192"/>
    <lineage>
        <taxon>Bacteria</taxon>
        <taxon>Pseudomonadati</taxon>
        <taxon>Bacteroidota</taxon>
        <taxon>Saprospiria</taxon>
        <taxon>Saprospirales</taxon>
        <taxon>Haliscomenobacteraceae</taxon>
        <taxon>Haliscomenobacter</taxon>
    </lineage>
</organism>
<feature type="repeat" description="TPR" evidence="3">
    <location>
        <begin position="61"/>
        <end position="94"/>
    </location>
</feature>
<feature type="transmembrane region" description="Helical" evidence="4">
    <location>
        <begin position="1038"/>
        <end position="1060"/>
    </location>
</feature>
<evidence type="ECO:0000256" key="3">
    <source>
        <dbReference type="PROSITE-ProRule" id="PRU00339"/>
    </source>
</evidence>
<dbReference type="PANTHER" id="PTHR45641">
    <property type="entry name" value="TETRATRICOPEPTIDE REPEAT PROTEIN (AFU_ORTHOLOGUE AFUA_6G03870)"/>
    <property type="match status" value="1"/>
</dbReference>
<dbReference type="SMART" id="SM00028">
    <property type="entry name" value="TPR"/>
    <property type="match status" value="11"/>
</dbReference>
<keyword evidence="1" id="KW-0677">Repeat</keyword>
<keyword evidence="4" id="KW-0472">Membrane</keyword>
<gene>
    <name evidence="6" type="ordered locus">Halhy_5012</name>
</gene>
<dbReference type="Pfam" id="PF13374">
    <property type="entry name" value="TPR_10"/>
    <property type="match status" value="1"/>
</dbReference>
<name>F4L1A8_HALH1</name>
<evidence type="ECO:0000256" key="2">
    <source>
        <dbReference type="ARBA" id="ARBA00022803"/>
    </source>
</evidence>
<feature type="repeat" description="TPR" evidence="3">
    <location>
        <begin position="145"/>
        <end position="178"/>
    </location>
</feature>
<dbReference type="Pfam" id="PF13424">
    <property type="entry name" value="TPR_12"/>
    <property type="match status" value="4"/>
</dbReference>
<dbReference type="RefSeq" id="WP_013767375.1">
    <property type="nucleotide sequence ID" value="NC_015510.1"/>
</dbReference>
<dbReference type="Pfam" id="PF12770">
    <property type="entry name" value="CHAT"/>
    <property type="match status" value="1"/>
</dbReference>
<protein>
    <submittedName>
        <fullName evidence="6">Tetratricopeptide TPR_1 repeat-containing protein</fullName>
    </submittedName>
</protein>
<dbReference type="eggNOG" id="COG0457">
    <property type="taxonomic scope" value="Bacteria"/>
</dbReference>
<dbReference type="HOGENOM" id="CLU_002404_2_0_10"/>
<accession>F4L1A8</accession>
<evidence type="ECO:0000313" key="7">
    <source>
        <dbReference type="Proteomes" id="UP000008461"/>
    </source>
</evidence>
<feature type="repeat" description="TPR" evidence="3">
    <location>
        <begin position="229"/>
        <end position="262"/>
    </location>
</feature>
<keyword evidence="4" id="KW-0812">Transmembrane</keyword>
<dbReference type="Pfam" id="PF13432">
    <property type="entry name" value="TPR_16"/>
    <property type="match status" value="1"/>
</dbReference>
<dbReference type="KEGG" id="hhy:Halhy_5012"/>
<evidence type="ECO:0000313" key="6">
    <source>
        <dbReference type="EMBL" id="AEE52840.1"/>
    </source>
</evidence>
<evidence type="ECO:0000259" key="5">
    <source>
        <dbReference type="Pfam" id="PF12770"/>
    </source>
</evidence>
<dbReference type="eggNOG" id="COG4995">
    <property type="taxonomic scope" value="Bacteria"/>
</dbReference>
<reference key="2">
    <citation type="submission" date="2011-04" db="EMBL/GenBank/DDBJ databases">
        <title>Complete sequence of chromosome of Haliscomenobacter hydrossis DSM 1100.</title>
        <authorList>
            <consortium name="US DOE Joint Genome Institute (JGI-PGF)"/>
            <person name="Lucas S."/>
            <person name="Han J."/>
            <person name="Lapidus A."/>
            <person name="Bruce D."/>
            <person name="Goodwin L."/>
            <person name="Pitluck S."/>
            <person name="Peters L."/>
            <person name="Kyrpides N."/>
            <person name="Mavromatis K."/>
            <person name="Ivanova N."/>
            <person name="Ovchinnikova G."/>
            <person name="Pagani I."/>
            <person name="Daligault H."/>
            <person name="Detter J.C."/>
            <person name="Han C."/>
            <person name="Land M."/>
            <person name="Hauser L."/>
            <person name="Markowitz V."/>
            <person name="Cheng J.-F."/>
            <person name="Hugenholtz P."/>
            <person name="Woyke T."/>
            <person name="Wu D."/>
            <person name="Verbarg S."/>
            <person name="Frueling A."/>
            <person name="Brambilla E."/>
            <person name="Klenk H.-P."/>
            <person name="Eisen J.A."/>
        </authorList>
    </citation>
    <scope>NUCLEOTIDE SEQUENCE</scope>
    <source>
        <strain>DSM 1100</strain>
    </source>
</reference>
<dbReference type="EMBL" id="CP002691">
    <property type="protein sequence ID" value="AEE52840.1"/>
    <property type="molecule type" value="Genomic_DNA"/>
</dbReference>
<dbReference type="InterPro" id="IPR019734">
    <property type="entry name" value="TPR_rpt"/>
</dbReference>
<keyword evidence="2 3" id="KW-0802">TPR repeat</keyword>
<evidence type="ECO:0000256" key="4">
    <source>
        <dbReference type="SAM" id="Phobius"/>
    </source>
</evidence>
<dbReference type="PANTHER" id="PTHR45641:SF19">
    <property type="entry name" value="NEPHROCYSTIN-3"/>
    <property type="match status" value="1"/>
</dbReference>
<proteinExistence type="predicted"/>